<accession>A0ABN0QSH7</accession>
<feature type="compositionally biased region" description="Basic and acidic residues" evidence="1">
    <location>
        <begin position="50"/>
        <end position="61"/>
    </location>
</feature>
<evidence type="ECO:0000313" key="3">
    <source>
        <dbReference type="Proteomes" id="UP000020681"/>
    </source>
</evidence>
<reference evidence="2 3" key="1">
    <citation type="submission" date="2014-01" db="EMBL/GenBank/DDBJ databases">
        <authorList>
            <person name="Dobos K."/>
            <person name="Lenaerts A."/>
            <person name="Ordway D."/>
            <person name="DeGroote M.A."/>
            <person name="Parker T."/>
            <person name="Sizemore C."/>
            <person name="Tallon L.J."/>
            <person name="Sadzewicz L.K."/>
            <person name="Sengamalay N."/>
            <person name="Fraser C.M."/>
            <person name="Hine E."/>
            <person name="Shefchek K.A."/>
            <person name="Das S.P."/>
            <person name="Tettelin H."/>
        </authorList>
    </citation>
    <scope>NUCLEOTIDE SEQUENCE [LARGE SCALE GENOMIC DNA]</scope>
    <source>
        <strain evidence="2 3">Harvey</strain>
    </source>
</reference>
<dbReference type="InterPro" id="IPR036271">
    <property type="entry name" value="Tet_transcr_reg_TetR-rel_C_sf"/>
</dbReference>
<protein>
    <submittedName>
        <fullName evidence="2">Uncharacterized protein</fullName>
    </submittedName>
</protein>
<name>A0ABN0QSH7_MYCUL</name>
<dbReference type="Gene3D" id="1.10.357.10">
    <property type="entry name" value="Tetracycline Repressor, domain 2"/>
    <property type="match status" value="1"/>
</dbReference>
<feature type="region of interest" description="Disordered" evidence="1">
    <location>
        <begin position="34"/>
        <end position="61"/>
    </location>
</feature>
<evidence type="ECO:0000313" key="2">
    <source>
        <dbReference type="EMBL" id="EUA87647.1"/>
    </source>
</evidence>
<keyword evidence="3" id="KW-1185">Reference proteome</keyword>
<gene>
    <name evidence="2" type="ORF">I551_5899</name>
</gene>
<comment type="caution">
    <text evidence="2">The sequence shown here is derived from an EMBL/GenBank/DDBJ whole genome shotgun (WGS) entry which is preliminary data.</text>
</comment>
<evidence type="ECO:0000256" key="1">
    <source>
        <dbReference type="SAM" id="MobiDB-lite"/>
    </source>
</evidence>
<proteinExistence type="predicted"/>
<sequence length="103" mass="10237">MIAALGRSGVGDADLLASFRGVLGLVMGSAQAELAGPLPEPDGKGAGGRRGADRRSGGAEHPHIAALAQASQRSTPAADFERALDILLAASNHSNAVATGARL</sequence>
<dbReference type="SUPFAM" id="SSF48498">
    <property type="entry name" value="Tetracyclin repressor-like, C-terminal domain"/>
    <property type="match status" value="1"/>
</dbReference>
<organism evidence="2 3">
    <name type="scientific">Mycobacterium ulcerans str. Harvey</name>
    <dbReference type="NCBI Taxonomy" id="1299332"/>
    <lineage>
        <taxon>Bacteria</taxon>
        <taxon>Bacillati</taxon>
        <taxon>Actinomycetota</taxon>
        <taxon>Actinomycetes</taxon>
        <taxon>Mycobacteriales</taxon>
        <taxon>Mycobacteriaceae</taxon>
        <taxon>Mycobacterium</taxon>
        <taxon>Mycobacterium ulcerans group</taxon>
    </lineage>
</organism>
<dbReference type="EMBL" id="JAOL01000159">
    <property type="protein sequence ID" value="EUA87647.1"/>
    <property type="molecule type" value="Genomic_DNA"/>
</dbReference>
<dbReference type="Proteomes" id="UP000020681">
    <property type="component" value="Unassembled WGS sequence"/>
</dbReference>